<dbReference type="AlphaFoldDB" id="A0AAV9XV38"/>
<evidence type="ECO:0000256" key="3">
    <source>
        <dbReference type="SAM" id="MobiDB-lite"/>
    </source>
</evidence>
<dbReference type="PROSITE" id="PS00108">
    <property type="entry name" value="PROTEIN_KINASE_ST"/>
    <property type="match status" value="1"/>
</dbReference>
<dbReference type="InterPro" id="IPR050629">
    <property type="entry name" value="STE20/SPS1-PAK"/>
</dbReference>
<feature type="compositionally biased region" description="Low complexity" evidence="3">
    <location>
        <begin position="540"/>
        <end position="552"/>
    </location>
</feature>
<feature type="region of interest" description="Disordered" evidence="3">
    <location>
        <begin position="619"/>
        <end position="653"/>
    </location>
</feature>
<reference evidence="5 6" key="1">
    <citation type="submission" date="2023-10" db="EMBL/GenBank/DDBJ databases">
        <title>Comparative genomics analysis reveals potential genetic determinants of host preference in Cryptosporidium xiaoi.</title>
        <authorList>
            <person name="Xiao L."/>
            <person name="Li J."/>
        </authorList>
    </citation>
    <scope>NUCLEOTIDE SEQUENCE [LARGE SCALE GENOMIC DNA]</scope>
    <source>
        <strain evidence="5 6">52996</strain>
    </source>
</reference>
<organism evidence="5 6">
    <name type="scientific">Cryptosporidium xiaoi</name>
    <dbReference type="NCBI Taxonomy" id="659607"/>
    <lineage>
        <taxon>Eukaryota</taxon>
        <taxon>Sar</taxon>
        <taxon>Alveolata</taxon>
        <taxon>Apicomplexa</taxon>
        <taxon>Conoidasida</taxon>
        <taxon>Coccidia</taxon>
        <taxon>Eucoccidiorida</taxon>
        <taxon>Eimeriorina</taxon>
        <taxon>Cryptosporidiidae</taxon>
        <taxon>Cryptosporidium</taxon>
    </lineage>
</organism>
<dbReference type="PROSITE" id="PS50011">
    <property type="entry name" value="PROTEIN_KINASE_DOM"/>
    <property type="match status" value="1"/>
</dbReference>
<evidence type="ECO:0000259" key="4">
    <source>
        <dbReference type="PROSITE" id="PS50011"/>
    </source>
</evidence>
<sequence>MENKGEDSLKTGRILPTSPRKVSECYENALFVSRRQKLTETFKIGNSIEIFNNSSCERYSNGGKNTESGDKGESSNSITDCRERDLIFRFGILEHLGVGSYGIVVLANSTVVRSGDDLDSNIDEEAKTKLLNGRKKSSIKAEVSEFHIRKLIEIGENERNKRQPNNLVAIKIMDLEEKDSLIEEDPIVFARREIKIMSELQDCDKILRYYVTFTSGSYLFIIMEYCKGGSLYGIYNKYGSFPEELIALVMIDVIKALKRLHYGNESEYIMHNDIKSANILISDKCEAKLADFGVSRKVYLDGREERMQNGILYDFNDNGKEMLGSPFWMAPEVILGLNYTYSADIWSLGITVLELAFGRIPWPKFSRLDDLLAHILKSPPPHKNIREDIKKLFSQEFWNFVDSCLQVDPLKRANSTSLLMHPFLQNKHFVQPANLEEFRNILSGKRIIQYHNMVGSPYIEEIFGYLNDIFSDKNKILPTNISNIRSKKSISLSRYFSRKNSKNNEDRNNKGKESTSVDKKSDETKIQFGISPLNNEEGAISTHNNINNDNSNNAYIKNNSISKGVSESQTYFSPNHILERRISAKYVQECIVSSPFLENSVKLHSLEIIKIGERKEEYPKNKDENRKSVSENTSARYETESYTNKEHHTDQSVNKKKASRTFLCMCTCIKAATDGRHKSVLQ</sequence>
<dbReference type="PANTHER" id="PTHR48012">
    <property type="entry name" value="STERILE20-LIKE KINASE, ISOFORM B-RELATED"/>
    <property type="match status" value="1"/>
</dbReference>
<dbReference type="EMBL" id="JAWDEY010000034">
    <property type="protein sequence ID" value="KAK6588359.1"/>
    <property type="molecule type" value="Genomic_DNA"/>
</dbReference>
<accession>A0AAV9XV38</accession>
<dbReference type="InterPro" id="IPR008271">
    <property type="entry name" value="Ser/Thr_kinase_AS"/>
</dbReference>
<protein>
    <submittedName>
        <fullName evidence="5">Serine threonine kinase sporulation specific</fullName>
    </submittedName>
</protein>
<feature type="compositionally biased region" description="Basic and acidic residues" evidence="3">
    <location>
        <begin position="502"/>
        <end position="525"/>
    </location>
</feature>
<gene>
    <name evidence="5" type="ORF">RS030_6876</name>
</gene>
<proteinExistence type="predicted"/>
<evidence type="ECO:0000313" key="5">
    <source>
        <dbReference type="EMBL" id="KAK6588359.1"/>
    </source>
</evidence>
<comment type="caution">
    <text evidence="5">The sequence shown here is derived from an EMBL/GenBank/DDBJ whole genome shotgun (WGS) entry which is preliminary data.</text>
</comment>
<feature type="domain" description="Protein kinase" evidence="4">
    <location>
        <begin position="90"/>
        <end position="424"/>
    </location>
</feature>
<feature type="compositionally biased region" description="Basic and acidic residues" evidence="3">
    <location>
        <begin position="619"/>
        <end position="629"/>
    </location>
</feature>
<dbReference type="GO" id="GO:0005737">
    <property type="term" value="C:cytoplasm"/>
    <property type="evidence" value="ECO:0007669"/>
    <property type="project" value="TreeGrafter"/>
</dbReference>
<dbReference type="SUPFAM" id="SSF56112">
    <property type="entry name" value="Protein kinase-like (PK-like)"/>
    <property type="match status" value="1"/>
</dbReference>
<dbReference type="Gene3D" id="3.30.200.20">
    <property type="entry name" value="Phosphorylase Kinase, domain 1"/>
    <property type="match status" value="1"/>
</dbReference>
<dbReference type="InterPro" id="IPR000719">
    <property type="entry name" value="Prot_kinase_dom"/>
</dbReference>
<dbReference type="Proteomes" id="UP001311799">
    <property type="component" value="Unassembled WGS sequence"/>
</dbReference>
<dbReference type="Pfam" id="PF00069">
    <property type="entry name" value="Pkinase"/>
    <property type="match status" value="1"/>
</dbReference>
<dbReference type="Gene3D" id="1.10.510.10">
    <property type="entry name" value="Transferase(Phosphotransferase) domain 1"/>
    <property type="match status" value="1"/>
</dbReference>
<keyword evidence="6" id="KW-1185">Reference proteome</keyword>
<keyword evidence="5" id="KW-0808">Transferase</keyword>
<keyword evidence="1" id="KW-0547">Nucleotide-binding</keyword>
<feature type="compositionally biased region" description="Basic and acidic residues" evidence="3">
    <location>
        <begin position="637"/>
        <end position="650"/>
    </location>
</feature>
<dbReference type="SMART" id="SM00220">
    <property type="entry name" value="S_TKc"/>
    <property type="match status" value="1"/>
</dbReference>
<feature type="region of interest" description="Disordered" evidence="3">
    <location>
        <begin position="495"/>
        <end position="552"/>
    </location>
</feature>
<evidence type="ECO:0000256" key="1">
    <source>
        <dbReference type="ARBA" id="ARBA00022741"/>
    </source>
</evidence>
<keyword evidence="5" id="KW-0418">Kinase</keyword>
<keyword evidence="2" id="KW-0067">ATP-binding</keyword>
<dbReference type="InterPro" id="IPR011009">
    <property type="entry name" value="Kinase-like_dom_sf"/>
</dbReference>
<name>A0AAV9XV38_9CRYT</name>
<dbReference type="GO" id="GO:0004674">
    <property type="term" value="F:protein serine/threonine kinase activity"/>
    <property type="evidence" value="ECO:0007669"/>
    <property type="project" value="TreeGrafter"/>
</dbReference>
<dbReference type="GO" id="GO:0005524">
    <property type="term" value="F:ATP binding"/>
    <property type="evidence" value="ECO:0007669"/>
    <property type="project" value="UniProtKB-KW"/>
</dbReference>
<evidence type="ECO:0000313" key="6">
    <source>
        <dbReference type="Proteomes" id="UP001311799"/>
    </source>
</evidence>
<evidence type="ECO:0000256" key="2">
    <source>
        <dbReference type="ARBA" id="ARBA00022840"/>
    </source>
</evidence>